<feature type="compositionally biased region" description="Basic residues" evidence="1">
    <location>
        <begin position="65"/>
        <end position="74"/>
    </location>
</feature>
<accession>A0A1G4K1Z6</accession>
<evidence type="ECO:0000313" key="3">
    <source>
        <dbReference type="Proteomes" id="UP000190274"/>
    </source>
</evidence>
<name>A0A1G4K1Z6_9SACH</name>
<feature type="region of interest" description="Disordered" evidence="1">
    <location>
        <begin position="1"/>
        <end position="99"/>
    </location>
</feature>
<reference evidence="2 3" key="1">
    <citation type="submission" date="2016-03" db="EMBL/GenBank/DDBJ databases">
        <authorList>
            <person name="Devillers H."/>
        </authorList>
    </citation>
    <scope>NUCLEOTIDE SEQUENCE [LARGE SCALE GENOMIC DNA]</scope>
    <source>
        <strain evidence="2">CBS 10888</strain>
    </source>
</reference>
<dbReference type="AlphaFoldDB" id="A0A1G4K1Z6"/>
<gene>
    <name evidence="2" type="ORF">LADA_0H07162G</name>
</gene>
<protein>
    <submittedName>
        <fullName evidence="2">LADA_0H07162g1_1</fullName>
    </submittedName>
</protein>
<feature type="compositionally biased region" description="Polar residues" evidence="1">
    <location>
        <begin position="30"/>
        <end position="54"/>
    </location>
</feature>
<proteinExistence type="predicted"/>
<sequence length="180" mass="19740">MLESGSKRGPCITYAGPHQGSGGVWDGETRSAQCMRTPQTGPDRTWPGKQQNKGSPRRGNCQRQNKARSKRIRHGGGLEPAAAGAGAKGARDARAPRRAVSRAEARDPGRLWHVGSVVRLLRAVAEHVNVLRWPQRASRSSYGVPRSIRNAMQRFWLLGTSPTHCYEHCHCHVVCCTVTS</sequence>
<feature type="compositionally biased region" description="Basic and acidic residues" evidence="1">
    <location>
        <begin position="89"/>
        <end position="99"/>
    </location>
</feature>
<dbReference type="EMBL" id="LT598461">
    <property type="protein sequence ID" value="SCU97607.1"/>
    <property type="molecule type" value="Genomic_DNA"/>
</dbReference>
<keyword evidence="3" id="KW-1185">Reference proteome</keyword>
<evidence type="ECO:0000313" key="2">
    <source>
        <dbReference type="EMBL" id="SCU97607.1"/>
    </source>
</evidence>
<evidence type="ECO:0000256" key="1">
    <source>
        <dbReference type="SAM" id="MobiDB-lite"/>
    </source>
</evidence>
<organism evidence="2 3">
    <name type="scientific">Lachancea dasiensis</name>
    <dbReference type="NCBI Taxonomy" id="1072105"/>
    <lineage>
        <taxon>Eukaryota</taxon>
        <taxon>Fungi</taxon>
        <taxon>Dikarya</taxon>
        <taxon>Ascomycota</taxon>
        <taxon>Saccharomycotina</taxon>
        <taxon>Saccharomycetes</taxon>
        <taxon>Saccharomycetales</taxon>
        <taxon>Saccharomycetaceae</taxon>
        <taxon>Lachancea</taxon>
    </lineage>
</organism>
<dbReference type="Proteomes" id="UP000190274">
    <property type="component" value="Chromosome H"/>
</dbReference>